<proteinExistence type="inferred from homology"/>
<dbReference type="AlphaFoldDB" id="A0A0S4IT17"/>
<dbReference type="OMA" id="GCETKFV"/>
<dbReference type="InterPro" id="IPR019309">
    <property type="entry name" value="WASHC3"/>
</dbReference>
<dbReference type="Gene3D" id="1.20.5.110">
    <property type="match status" value="1"/>
</dbReference>
<dbReference type="GO" id="GO:0006887">
    <property type="term" value="P:exocytosis"/>
    <property type="evidence" value="ECO:0007669"/>
    <property type="project" value="TreeGrafter"/>
</dbReference>
<comment type="similarity">
    <text evidence="1">Belongs to the CCDC53 family.</text>
</comment>
<dbReference type="Pfam" id="PF10152">
    <property type="entry name" value="CCDC53"/>
    <property type="match status" value="1"/>
</dbReference>
<evidence type="ECO:0000256" key="1">
    <source>
        <dbReference type="ARBA" id="ARBA00006290"/>
    </source>
</evidence>
<dbReference type="OrthoDB" id="268027at2759"/>
<organism evidence="3 4">
    <name type="scientific">Bodo saltans</name>
    <name type="common">Flagellated protozoan</name>
    <dbReference type="NCBI Taxonomy" id="75058"/>
    <lineage>
        <taxon>Eukaryota</taxon>
        <taxon>Discoba</taxon>
        <taxon>Euglenozoa</taxon>
        <taxon>Kinetoplastea</taxon>
        <taxon>Metakinetoplastina</taxon>
        <taxon>Eubodonida</taxon>
        <taxon>Bodonidae</taxon>
        <taxon>Bodo</taxon>
    </lineage>
</organism>
<dbReference type="PANTHER" id="PTHR13015:SF0">
    <property type="entry name" value="WASH COMPLEX SUBUNIT 3"/>
    <property type="match status" value="1"/>
</dbReference>
<dbReference type="PANTHER" id="PTHR13015">
    <property type="entry name" value="PROTEIN AD-016-RELATED"/>
    <property type="match status" value="1"/>
</dbReference>
<dbReference type="Proteomes" id="UP000051952">
    <property type="component" value="Unassembled WGS sequence"/>
</dbReference>
<dbReference type="GO" id="GO:0071203">
    <property type="term" value="C:WASH complex"/>
    <property type="evidence" value="ECO:0007669"/>
    <property type="project" value="InterPro"/>
</dbReference>
<evidence type="ECO:0000313" key="3">
    <source>
        <dbReference type="EMBL" id="CUF73650.1"/>
    </source>
</evidence>
<evidence type="ECO:0000256" key="2">
    <source>
        <dbReference type="SAM" id="MobiDB-lite"/>
    </source>
</evidence>
<name>A0A0S4IT17_BODSA</name>
<keyword evidence="4" id="KW-1185">Reference proteome</keyword>
<accession>A0A0S4IT17</accession>
<sequence>MALARAQRDLEFQRTVELVNRFTLSTVQFLNRFGAMCEDKLQNAKRMLQHIEIQVKLLEVKLDSTDSDGEGGGAPPKSVPAPALAAAPKPLAIGAPPPPPGMGVPRNTKEPPPMGGFNASRQPPPPPGYAGAKQPPLPPGAAAPAGGVVGGPLAIMGPPQAPGQPPPGFMPPPPPMPMGVNVNNLTRNHPRLVGYFKMQDAGVPIVAIKAKMQADGMNPVWLDTPDQTAPSGIPALKNDTLYDSD</sequence>
<evidence type="ECO:0000313" key="4">
    <source>
        <dbReference type="Proteomes" id="UP000051952"/>
    </source>
</evidence>
<feature type="region of interest" description="Disordered" evidence="2">
    <location>
        <begin position="89"/>
        <end position="139"/>
    </location>
</feature>
<feature type="region of interest" description="Disordered" evidence="2">
    <location>
        <begin position="223"/>
        <end position="245"/>
    </location>
</feature>
<reference evidence="4" key="1">
    <citation type="submission" date="2015-09" db="EMBL/GenBank/DDBJ databases">
        <authorList>
            <consortium name="Pathogen Informatics"/>
        </authorList>
    </citation>
    <scope>NUCLEOTIDE SEQUENCE [LARGE SCALE GENOMIC DNA]</scope>
    <source>
        <strain evidence="4">Lake Konstanz</strain>
    </source>
</reference>
<dbReference type="VEuPathDB" id="TriTrypDB:BSAL_65250"/>
<protein>
    <submittedName>
        <fullName evidence="3">Uncharacterized protein</fullName>
    </submittedName>
</protein>
<dbReference type="GO" id="GO:0030041">
    <property type="term" value="P:actin filament polymerization"/>
    <property type="evidence" value="ECO:0007669"/>
    <property type="project" value="TreeGrafter"/>
</dbReference>
<dbReference type="EMBL" id="CYKH01000397">
    <property type="protein sequence ID" value="CUF73650.1"/>
    <property type="molecule type" value="Genomic_DNA"/>
</dbReference>
<gene>
    <name evidence="3" type="ORF">BSAL_65250</name>
</gene>